<feature type="domain" description="AMP-binding enzyme C-terminal" evidence="2">
    <location>
        <begin position="404"/>
        <end position="483"/>
    </location>
</feature>
<dbReference type="InterPro" id="IPR042099">
    <property type="entry name" value="ANL_N_sf"/>
</dbReference>
<accession>A0A5R9G991</accession>
<dbReference type="Pfam" id="PF13193">
    <property type="entry name" value="AMP-binding_C"/>
    <property type="match status" value="1"/>
</dbReference>
<name>A0A5R9G991_9BACL</name>
<dbReference type="PANTHER" id="PTHR43767">
    <property type="entry name" value="LONG-CHAIN-FATTY-ACID--COA LIGASE"/>
    <property type="match status" value="1"/>
</dbReference>
<dbReference type="EMBL" id="VCIW01000013">
    <property type="protein sequence ID" value="TLS50660.1"/>
    <property type="molecule type" value="Genomic_DNA"/>
</dbReference>
<dbReference type="InterPro" id="IPR025110">
    <property type="entry name" value="AMP-bd_C"/>
</dbReference>
<dbReference type="Pfam" id="PF00501">
    <property type="entry name" value="AMP-binding"/>
    <property type="match status" value="1"/>
</dbReference>
<dbReference type="RefSeq" id="WP_138195692.1">
    <property type="nucleotide sequence ID" value="NZ_VCIW01000013.1"/>
</dbReference>
<proteinExistence type="predicted"/>
<dbReference type="InterPro" id="IPR050237">
    <property type="entry name" value="ATP-dep_AMP-bd_enzyme"/>
</dbReference>
<dbReference type="PROSITE" id="PS00455">
    <property type="entry name" value="AMP_BINDING"/>
    <property type="match status" value="1"/>
</dbReference>
<evidence type="ECO:0000313" key="3">
    <source>
        <dbReference type="EMBL" id="TLS50660.1"/>
    </source>
</evidence>
<dbReference type="OrthoDB" id="9757771at2"/>
<evidence type="ECO:0000313" key="4">
    <source>
        <dbReference type="Proteomes" id="UP000309676"/>
    </source>
</evidence>
<dbReference type="InterPro" id="IPR045851">
    <property type="entry name" value="AMP-bd_C_sf"/>
</dbReference>
<reference evidence="3 4" key="1">
    <citation type="submission" date="2019-05" db="EMBL/GenBank/DDBJ databases">
        <authorList>
            <person name="Narsing Rao M.P."/>
            <person name="Li W.J."/>
        </authorList>
    </citation>
    <scope>NUCLEOTIDE SEQUENCE [LARGE SCALE GENOMIC DNA]</scope>
    <source>
        <strain evidence="3 4">SYSU_K30003</strain>
    </source>
</reference>
<protein>
    <submittedName>
        <fullName evidence="3">Acyl--CoA ligase</fullName>
    </submittedName>
</protein>
<evidence type="ECO:0000259" key="1">
    <source>
        <dbReference type="Pfam" id="PF00501"/>
    </source>
</evidence>
<dbReference type="InterPro" id="IPR000873">
    <property type="entry name" value="AMP-dep_synth/lig_dom"/>
</dbReference>
<dbReference type="GO" id="GO:0016877">
    <property type="term" value="F:ligase activity, forming carbon-sulfur bonds"/>
    <property type="evidence" value="ECO:0007669"/>
    <property type="project" value="UniProtKB-ARBA"/>
</dbReference>
<feature type="domain" description="AMP-dependent synthetase/ligase" evidence="1">
    <location>
        <begin position="11"/>
        <end position="354"/>
    </location>
</feature>
<organism evidence="3 4">
    <name type="scientific">Paenibacillus antri</name>
    <dbReference type="NCBI Taxonomy" id="2582848"/>
    <lineage>
        <taxon>Bacteria</taxon>
        <taxon>Bacillati</taxon>
        <taxon>Bacillota</taxon>
        <taxon>Bacilli</taxon>
        <taxon>Bacillales</taxon>
        <taxon>Paenibacillaceae</taxon>
        <taxon>Paenibacillus</taxon>
    </lineage>
</organism>
<evidence type="ECO:0000259" key="2">
    <source>
        <dbReference type="Pfam" id="PF13193"/>
    </source>
</evidence>
<dbReference type="PANTHER" id="PTHR43767:SF10">
    <property type="entry name" value="SURFACTIN SYNTHASE SUBUNIT 1"/>
    <property type="match status" value="1"/>
</dbReference>
<keyword evidence="3" id="KW-0436">Ligase</keyword>
<dbReference type="AlphaFoldDB" id="A0A5R9G991"/>
<dbReference type="CDD" id="cd04433">
    <property type="entry name" value="AFD_class_I"/>
    <property type="match status" value="1"/>
</dbReference>
<dbReference type="Proteomes" id="UP000309676">
    <property type="component" value="Unassembled WGS sequence"/>
</dbReference>
<keyword evidence="4" id="KW-1185">Reference proteome</keyword>
<dbReference type="Gene3D" id="3.40.50.12780">
    <property type="entry name" value="N-terminal domain of ligase-like"/>
    <property type="match status" value="1"/>
</dbReference>
<dbReference type="InterPro" id="IPR020845">
    <property type="entry name" value="AMP-binding_CS"/>
</dbReference>
<gene>
    <name evidence="3" type="ORF">FE782_18315</name>
</gene>
<sequence length="502" mass="54909">MEDVSKAVAYVAAKAPARLAVVDEEKTLTYGDLHERAERWAAAFRKGGAAPGREILVFLPNRVDFVEVLLASIRAKVVPLVVNTEFSKREFSALAAASDAKALVTSREIAGLASPELERRMRVWFIEDDPPVIASVPQAAPTRRGESAGEIVFFTSGTTGKPKGAVVPMPAFDTGAPLPDLNRTPTAHLLCRPLFFRAHLTAACHLLQEGNTIVLSRRVDPDVWSRLIERHRASLVSLGPSDLHLWLNRLESGGAAFPACVTRLLSTGAPLTESMRRRLGERLPRVRVTDLYGTSELGAIAMIDREEWEGKAGSCGRPLFFTTVNIRDERGAEAPVGTTGEIWVKSRYRMKGYYKDPGATAQAFEGDFVRTGDAGRFDEDGYLHVTGRIDGAINCGGYRVFPEEVEDVLRERPDVEEAVVVGVTHPARTQQPIAFVRLREPTGEADEAAAERLMAHCKSRLASYKVPAAIHPIRDIPLNAAGKADRRSLAGRAADRQHYSFG</sequence>
<comment type="caution">
    <text evidence="3">The sequence shown here is derived from an EMBL/GenBank/DDBJ whole genome shotgun (WGS) entry which is preliminary data.</text>
</comment>
<dbReference type="SUPFAM" id="SSF56801">
    <property type="entry name" value="Acetyl-CoA synthetase-like"/>
    <property type="match status" value="1"/>
</dbReference>
<dbReference type="Gene3D" id="3.30.300.30">
    <property type="match status" value="1"/>
</dbReference>